<gene>
    <name evidence="2" type="ORF">APHIGO_LOCUS10628</name>
</gene>
<name>A0A9P0NMA6_APHGO</name>
<evidence type="ECO:0000256" key="1">
    <source>
        <dbReference type="SAM" id="MobiDB-lite"/>
    </source>
</evidence>
<keyword evidence="3" id="KW-1185">Reference proteome</keyword>
<proteinExistence type="predicted"/>
<dbReference type="AlphaFoldDB" id="A0A9P0NMA6"/>
<feature type="compositionally biased region" description="Basic and acidic residues" evidence="1">
    <location>
        <begin position="43"/>
        <end position="53"/>
    </location>
</feature>
<evidence type="ECO:0000313" key="2">
    <source>
        <dbReference type="EMBL" id="CAH1737017.1"/>
    </source>
</evidence>
<evidence type="ECO:0000313" key="3">
    <source>
        <dbReference type="Proteomes" id="UP001154329"/>
    </source>
</evidence>
<feature type="compositionally biased region" description="Polar residues" evidence="1">
    <location>
        <begin position="1"/>
        <end position="42"/>
    </location>
</feature>
<dbReference type="EMBL" id="OU899037">
    <property type="protein sequence ID" value="CAH1737017.1"/>
    <property type="molecule type" value="Genomic_DNA"/>
</dbReference>
<accession>A0A9P0NMA6</accession>
<sequence>MSESSSAAQVSELSDLSGSPTKRSYSSTPDIMTTISNENTIADQEKEIKEIKEIQTPSMLTDGQIFGEDNPGPIDSLDGKDRGDLDGRPRGSMQNLSQNDVALKLDSEKKIECIAAPMQLPCNSSACAATAEPAVVVEIETRSVLTNREIFDVQNPGPGRSITMKGRTVVIWPIGRGGRCRT</sequence>
<protein>
    <submittedName>
        <fullName evidence="2">Uncharacterized protein</fullName>
    </submittedName>
</protein>
<dbReference type="Proteomes" id="UP001154329">
    <property type="component" value="Chromosome 4"/>
</dbReference>
<feature type="compositionally biased region" description="Basic and acidic residues" evidence="1">
    <location>
        <begin position="77"/>
        <end position="89"/>
    </location>
</feature>
<reference evidence="2" key="2">
    <citation type="submission" date="2022-10" db="EMBL/GenBank/DDBJ databases">
        <authorList>
            <consortium name="ENA_rothamsted_submissions"/>
            <consortium name="culmorum"/>
            <person name="King R."/>
        </authorList>
    </citation>
    <scope>NUCLEOTIDE SEQUENCE</scope>
</reference>
<reference evidence="2" key="1">
    <citation type="submission" date="2022-02" db="EMBL/GenBank/DDBJ databases">
        <authorList>
            <person name="King R."/>
        </authorList>
    </citation>
    <scope>NUCLEOTIDE SEQUENCE</scope>
</reference>
<organism evidence="2 3">
    <name type="scientific">Aphis gossypii</name>
    <name type="common">Cotton aphid</name>
    <dbReference type="NCBI Taxonomy" id="80765"/>
    <lineage>
        <taxon>Eukaryota</taxon>
        <taxon>Metazoa</taxon>
        <taxon>Ecdysozoa</taxon>
        <taxon>Arthropoda</taxon>
        <taxon>Hexapoda</taxon>
        <taxon>Insecta</taxon>
        <taxon>Pterygota</taxon>
        <taxon>Neoptera</taxon>
        <taxon>Paraneoptera</taxon>
        <taxon>Hemiptera</taxon>
        <taxon>Sternorrhyncha</taxon>
        <taxon>Aphidomorpha</taxon>
        <taxon>Aphidoidea</taxon>
        <taxon>Aphididae</taxon>
        <taxon>Aphidini</taxon>
        <taxon>Aphis</taxon>
        <taxon>Aphis</taxon>
    </lineage>
</organism>
<feature type="region of interest" description="Disordered" evidence="1">
    <location>
        <begin position="1"/>
        <end position="93"/>
    </location>
</feature>